<sequence length="155" mass="16421">MTSSNGHTPEGGPLAAATSNVVAWLKDASGGAVQIAPPKISDDGLSVWPLELQTERELRTHRALEPLRLRMRHLVTGNATMLGRALVAATEAGVPAVDLTPLSPETWLALGCAPRIALLFDMPVVIARPTPQVPIVTEELRINLTPKPTSEGDSP</sequence>
<organism evidence="1 2">
    <name type="scientific">Mycolicibacterium phocaicum</name>
    <dbReference type="NCBI Taxonomy" id="319706"/>
    <lineage>
        <taxon>Bacteria</taxon>
        <taxon>Bacillati</taxon>
        <taxon>Actinomycetota</taxon>
        <taxon>Actinomycetes</taxon>
        <taxon>Mycobacteriales</taxon>
        <taxon>Mycobacteriaceae</taxon>
        <taxon>Mycolicibacterium</taxon>
    </lineage>
</organism>
<dbReference type="EMBL" id="POTM01000052">
    <property type="protein sequence ID" value="TLH63632.1"/>
    <property type="molecule type" value="Genomic_DNA"/>
</dbReference>
<keyword evidence="2" id="KW-1185">Reference proteome</keyword>
<accession>A0A7I7ZXI1</accession>
<comment type="caution">
    <text evidence="1">The sequence shown here is derived from an EMBL/GenBank/DDBJ whole genome shotgun (WGS) entry which is preliminary data.</text>
</comment>
<reference evidence="1 2" key="1">
    <citation type="submission" date="2018-01" db="EMBL/GenBank/DDBJ databases">
        <title>Comparative genomics of Mycobacterium mucogenicum and Mycobacterium neoaurum clade members emphasizing tRNA and non-coding RNA.</title>
        <authorList>
            <person name="Behra P.R.K."/>
            <person name="Pettersson B.M.F."/>
            <person name="Das S."/>
            <person name="Dasgupta S."/>
            <person name="Kirsebom L.A."/>
        </authorList>
    </citation>
    <scope>NUCLEOTIDE SEQUENCE [LARGE SCALE GENOMIC DNA]</scope>
    <source>
        <strain evidence="1 2">DSM 45104</strain>
    </source>
</reference>
<protein>
    <submittedName>
        <fullName evidence="1">Uncharacterized protein</fullName>
    </submittedName>
</protein>
<evidence type="ECO:0000313" key="2">
    <source>
        <dbReference type="Proteomes" id="UP000309984"/>
    </source>
</evidence>
<dbReference type="RefSeq" id="WP_138250342.1">
    <property type="nucleotide sequence ID" value="NZ_AP022616.1"/>
</dbReference>
<evidence type="ECO:0000313" key="1">
    <source>
        <dbReference type="EMBL" id="TLH63632.1"/>
    </source>
</evidence>
<proteinExistence type="predicted"/>
<dbReference type="Proteomes" id="UP000309984">
    <property type="component" value="Unassembled WGS sequence"/>
</dbReference>
<dbReference type="AlphaFoldDB" id="A0A7I7ZXI1"/>
<name>A0A7I7ZXI1_9MYCO</name>
<gene>
    <name evidence="1" type="ORF">C1S79_20870</name>
</gene>